<evidence type="ECO:0000313" key="1">
    <source>
        <dbReference type="EMBL" id="VDK67932.1"/>
    </source>
</evidence>
<reference evidence="1 2" key="1">
    <citation type="submission" date="2018-11" db="EMBL/GenBank/DDBJ databases">
        <authorList>
            <consortium name="Pathogen Informatics"/>
        </authorList>
    </citation>
    <scope>NUCLEOTIDE SEQUENCE [LARGE SCALE GENOMIC DNA]</scope>
</reference>
<proteinExistence type="predicted"/>
<protein>
    <submittedName>
        <fullName evidence="1">Uncharacterized protein</fullName>
    </submittedName>
</protein>
<accession>A0A3P6RWW6</accession>
<gene>
    <name evidence="1" type="ORF">ASIM_LOCUS19171</name>
</gene>
<dbReference type="AlphaFoldDB" id="A0A3P6RWW6"/>
<dbReference type="OrthoDB" id="5912692at2759"/>
<organism evidence="1 2">
    <name type="scientific">Anisakis simplex</name>
    <name type="common">Herring worm</name>
    <dbReference type="NCBI Taxonomy" id="6269"/>
    <lineage>
        <taxon>Eukaryota</taxon>
        <taxon>Metazoa</taxon>
        <taxon>Ecdysozoa</taxon>
        <taxon>Nematoda</taxon>
        <taxon>Chromadorea</taxon>
        <taxon>Rhabditida</taxon>
        <taxon>Spirurina</taxon>
        <taxon>Ascaridomorpha</taxon>
        <taxon>Ascaridoidea</taxon>
        <taxon>Anisakidae</taxon>
        <taxon>Anisakis</taxon>
        <taxon>Anisakis simplex complex</taxon>
    </lineage>
</organism>
<sequence>MAYTREPSNHRIFELDPPTPSNITDLYAVLRKGGMRIPVYAERCAETRAGMNPNFVGAKISICPNTETEPGSCVKLKGRFNVVQWIRAVNWKLISHGIELRTRDDQRLIGLADNDLYTNTIHLTGCLCARFIWSDGLFRIKNHLFILGCCLLPGNVNYIVHANSHPNWMLKSIVIANEERRSIKRHCCMWLNCDDALG</sequence>
<dbReference type="Proteomes" id="UP000267096">
    <property type="component" value="Unassembled WGS sequence"/>
</dbReference>
<evidence type="ECO:0000313" key="2">
    <source>
        <dbReference type="Proteomes" id="UP000267096"/>
    </source>
</evidence>
<dbReference type="EMBL" id="UYRR01036761">
    <property type="protein sequence ID" value="VDK67932.1"/>
    <property type="molecule type" value="Genomic_DNA"/>
</dbReference>
<keyword evidence="2" id="KW-1185">Reference proteome</keyword>
<name>A0A3P6RWW6_ANISI</name>